<evidence type="ECO:0000256" key="1">
    <source>
        <dbReference type="SAM" id="MobiDB-lite"/>
    </source>
</evidence>
<feature type="transmembrane region" description="Helical" evidence="2">
    <location>
        <begin position="83"/>
        <end position="102"/>
    </location>
</feature>
<proteinExistence type="predicted"/>
<dbReference type="InterPro" id="IPR018392">
    <property type="entry name" value="LysM"/>
</dbReference>
<keyword evidence="2" id="KW-1133">Transmembrane helix</keyword>
<evidence type="ECO:0000259" key="3">
    <source>
        <dbReference type="PROSITE" id="PS51782"/>
    </source>
</evidence>
<keyword evidence="5" id="KW-1185">Reference proteome</keyword>
<keyword evidence="2" id="KW-0812">Transmembrane</keyword>
<dbReference type="Proteomes" id="UP000799770">
    <property type="component" value="Unassembled WGS sequence"/>
</dbReference>
<evidence type="ECO:0000313" key="4">
    <source>
        <dbReference type="EMBL" id="KAF2118069.1"/>
    </source>
</evidence>
<sequence length="177" mass="19282">MGRWADLESDEHRLPEGFERVGYDADTQTYSYRDASGNYWEGDEGNRHGELHRAGHPRPQPSEDAVAHHNASLKRSNREALRLMLPFALLVLVVLLLFFKFLNSGTSASDSDHGKQVIHCGEGAHAIQVQKGDTCWAIAETYRLGVEELLALEGNAGVDCKALGVGQGVCVPGKGGE</sequence>
<feature type="compositionally biased region" description="Basic and acidic residues" evidence="1">
    <location>
        <begin position="44"/>
        <end position="53"/>
    </location>
</feature>
<dbReference type="PROSITE" id="PS51782">
    <property type="entry name" value="LYSM"/>
    <property type="match status" value="1"/>
</dbReference>
<dbReference type="Gene3D" id="3.10.350.10">
    <property type="entry name" value="LysM domain"/>
    <property type="match status" value="1"/>
</dbReference>
<keyword evidence="2" id="KW-0472">Membrane</keyword>
<dbReference type="SMART" id="SM00257">
    <property type="entry name" value="LysM"/>
    <property type="match status" value="1"/>
</dbReference>
<feature type="region of interest" description="Disordered" evidence="1">
    <location>
        <begin position="35"/>
        <end position="64"/>
    </location>
</feature>
<organism evidence="4 5">
    <name type="scientific">Lophiotrema nucula</name>
    <dbReference type="NCBI Taxonomy" id="690887"/>
    <lineage>
        <taxon>Eukaryota</taxon>
        <taxon>Fungi</taxon>
        <taxon>Dikarya</taxon>
        <taxon>Ascomycota</taxon>
        <taxon>Pezizomycotina</taxon>
        <taxon>Dothideomycetes</taxon>
        <taxon>Pleosporomycetidae</taxon>
        <taxon>Pleosporales</taxon>
        <taxon>Lophiotremataceae</taxon>
        <taxon>Lophiotrema</taxon>
    </lineage>
</organism>
<accession>A0A6A5ZEZ4</accession>
<dbReference type="OrthoDB" id="2107166at2759"/>
<dbReference type="SUPFAM" id="SSF54106">
    <property type="entry name" value="LysM domain"/>
    <property type="match status" value="1"/>
</dbReference>
<dbReference type="Pfam" id="PF01476">
    <property type="entry name" value="LysM"/>
    <property type="match status" value="1"/>
</dbReference>
<evidence type="ECO:0000313" key="5">
    <source>
        <dbReference type="Proteomes" id="UP000799770"/>
    </source>
</evidence>
<gene>
    <name evidence="4" type="ORF">BDV96DRAFT_408008</name>
</gene>
<feature type="domain" description="LysM" evidence="3">
    <location>
        <begin position="125"/>
        <end position="171"/>
    </location>
</feature>
<protein>
    <recommendedName>
        <fullName evidence="3">LysM domain-containing protein</fullName>
    </recommendedName>
</protein>
<reference evidence="4" key="1">
    <citation type="journal article" date="2020" name="Stud. Mycol.">
        <title>101 Dothideomycetes genomes: a test case for predicting lifestyles and emergence of pathogens.</title>
        <authorList>
            <person name="Haridas S."/>
            <person name="Albert R."/>
            <person name="Binder M."/>
            <person name="Bloem J."/>
            <person name="Labutti K."/>
            <person name="Salamov A."/>
            <person name="Andreopoulos B."/>
            <person name="Baker S."/>
            <person name="Barry K."/>
            <person name="Bills G."/>
            <person name="Bluhm B."/>
            <person name="Cannon C."/>
            <person name="Castanera R."/>
            <person name="Culley D."/>
            <person name="Daum C."/>
            <person name="Ezra D."/>
            <person name="Gonzalez J."/>
            <person name="Henrissat B."/>
            <person name="Kuo A."/>
            <person name="Liang C."/>
            <person name="Lipzen A."/>
            <person name="Lutzoni F."/>
            <person name="Magnuson J."/>
            <person name="Mondo S."/>
            <person name="Nolan M."/>
            <person name="Ohm R."/>
            <person name="Pangilinan J."/>
            <person name="Park H.-J."/>
            <person name="Ramirez L."/>
            <person name="Alfaro M."/>
            <person name="Sun H."/>
            <person name="Tritt A."/>
            <person name="Yoshinaga Y."/>
            <person name="Zwiers L.-H."/>
            <person name="Turgeon B."/>
            <person name="Goodwin S."/>
            <person name="Spatafora J."/>
            <person name="Crous P."/>
            <person name="Grigoriev I."/>
        </authorList>
    </citation>
    <scope>NUCLEOTIDE SEQUENCE</scope>
    <source>
        <strain evidence="4">CBS 627.86</strain>
    </source>
</reference>
<dbReference type="CDD" id="cd00118">
    <property type="entry name" value="LysM"/>
    <property type="match status" value="1"/>
</dbReference>
<evidence type="ECO:0000256" key="2">
    <source>
        <dbReference type="SAM" id="Phobius"/>
    </source>
</evidence>
<dbReference type="AlphaFoldDB" id="A0A6A5ZEZ4"/>
<dbReference type="EMBL" id="ML977318">
    <property type="protein sequence ID" value="KAF2118069.1"/>
    <property type="molecule type" value="Genomic_DNA"/>
</dbReference>
<dbReference type="InterPro" id="IPR036779">
    <property type="entry name" value="LysM_dom_sf"/>
</dbReference>
<name>A0A6A5ZEZ4_9PLEO</name>